<evidence type="ECO:0000256" key="4">
    <source>
        <dbReference type="ARBA" id="ARBA00022679"/>
    </source>
</evidence>
<dbReference type="GO" id="GO:0009103">
    <property type="term" value="P:lipopolysaccharide biosynthetic process"/>
    <property type="evidence" value="ECO:0007669"/>
    <property type="project" value="UniProtKB-ARBA"/>
</dbReference>
<gene>
    <name evidence="9" type="ordered locus">Isop_3054</name>
</gene>
<accession>E8R3A9</accession>
<reference key="1">
    <citation type="submission" date="2010-11" db="EMBL/GenBank/DDBJ databases">
        <title>The complete sequence of chromosome of Isophaera pallida ATCC 43644.</title>
        <authorList>
            <consortium name="US DOE Joint Genome Institute (JGI-PGF)"/>
            <person name="Lucas S."/>
            <person name="Copeland A."/>
            <person name="Lapidus A."/>
            <person name="Bruce D."/>
            <person name="Goodwin L."/>
            <person name="Pitluck S."/>
            <person name="Kyrpides N."/>
            <person name="Mavromatis K."/>
            <person name="Pagani I."/>
            <person name="Ivanova N."/>
            <person name="Saunders E."/>
            <person name="Brettin T."/>
            <person name="Detter J.C."/>
            <person name="Han C."/>
            <person name="Tapia R."/>
            <person name="Land M."/>
            <person name="Hauser L."/>
            <person name="Markowitz V."/>
            <person name="Cheng J.-F."/>
            <person name="Hugenholtz P."/>
            <person name="Woyke T."/>
            <person name="Wu D."/>
            <person name="Eisen J.A."/>
        </authorList>
    </citation>
    <scope>NUCLEOTIDE SEQUENCE</scope>
    <source>
        <strain>ATCC 43644</strain>
    </source>
</reference>
<feature type="transmembrane region" description="Helical" evidence="8">
    <location>
        <begin position="383"/>
        <end position="400"/>
    </location>
</feature>
<protein>
    <recommendedName>
        <fullName evidence="11">Glycosyltransferase RgtA/B/C/D-like domain-containing protein</fullName>
    </recommendedName>
</protein>
<evidence type="ECO:0000256" key="7">
    <source>
        <dbReference type="ARBA" id="ARBA00023136"/>
    </source>
</evidence>
<evidence type="ECO:0008006" key="11">
    <source>
        <dbReference type="Google" id="ProtNLM"/>
    </source>
</evidence>
<feature type="transmembrane region" description="Helical" evidence="8">
    <location>
        <begin position="343"/>
        <end position="362"/>
    </location>
</feature>
<keyword evidence="10" id="KW-1185">Reference proteome</keyword>
<dbReference type="PANTHER" id="PTHR33908:SF11">
    <property type="entry name" value="MEMBRANE PROTEIN"/>
    <property type="match status" value="1"/>
</dbReference>
<keyword evidence="4" id="KW-0808">Transferase</keyword>
<dbReference type="HOGENOM" id="CLU_508789_0_0_0"/>
<sequence length="535" mass="58211">MLGPRLPWIAAGLALVLTTIRLDFGEPPRFDGTGYAILAVSLLEGRGYREINQPGAPVHDHFPPGYPLALAGLWSLTGVSTAWARLGSALATVAAVWLWTRWLSRRYPGPLVGPLALGVAANWTWVANGGAIRSEPLFLAWTMLALILHDRIDHAASTKTMLGWSVALGACLGAATLTRHVGAATLLALAVSPLVPLAFPTTRSETGWSLRLRLARSSLILTTAGLLLLPWILWFLRTRRAPQAARLGGGDQGLFDLFWNQALFYAVRIPDTLTAPVLEVATVFSGRPSLVMAATLLGVALTSVTLLGIFDLIRRPATRPAGMVLVLTLAVLLIWPYTEAGRFLVPLVPALGLATWRGSLVLGSRIGRRLPLATHRRRLLRRVGLALAAVVGLATLPYTLHTLIANRSAALRATQAPFEAACAWLKEHVDPREGPILARHGGDVYWRTGIPCVEPDPDHFDEQVDAHRITWILIESSQFARQETHPLLALIQADPERFEEVERWPREGRQAAPLVRVVRINSSKPSTIDVKGPPP</sequence>
<keyword evidence="5 8" id="KW-0812">Transmembrane</keyword>
<keyword evidence="6 8" id="KW-1133">Transmembrane helix</keyword>
<evidence type="ECO:0000256" key="5">
    <source>
        <dbReference type="ARBA" id="ARBA00022692"/>
    </source>
</evidence>
<dbReference type="OrthoDB" id="264973at2"/>
<evidence type="ECO:0000256" key="3">
    <source>
        <dbReference type="ARBA" id="ARBA00022676"/>
    </source>
</evidence>
<organism evidence="9 10">
    <name type="scientific">Isosphaera pallida (strain ATCC 43644 / DSM 9630 / IS1B)</name>
    <dbReference type="NCBI Taxonomy" id="575540"/>
    <lineage>
        <taxon>Bacteria</taxon>
        <taxon>Pseudomonadati</taxon>
        <taxon>Planctomycetota</taxon>
        <taxon>Planctomycetia</taxon>
        <taxon>Isosphaerales</taxon>
        <taxon>Isosphaeraceae</taxon>
        <taxon>Isosphaera</taxon>
    </lineage>
</organism>
<keyword evidence="2" id="KW-1003">Cell membrane</keyword>
<dbReference type="InterPro" id="IPR050297">
    <property type="entry name" value="LipidA_mod_glycosyltrf_83"/>
</dbReference>
<reference evidence="9 10" key="2">
    <citation type="journal article" date="2011" name="Stand. Genomic Sci.">
        <title>Complete genome sequence of Isosphaera pallida type strain (IS1B).</title>
        <authorList>
            <consortium name="US DOE Joint Genome Institute (JGI-PGF)"/>
            <person name="Goker M."/>
            <person name="Cleland D."/>
            <person name="Saunders E."/>
            <person name="Lapidus A."/>
            <person name="Nolan M."/>
            <person name="Lucas S."/>
            <person name="Hammon N."/>
            <person name="Deshpande S."/>
            <person name="Cheng J.F."/>
            <person name="Tapia R."/>
            <person name="Han C."/>
            <person name="Goodwin L."/>
            <person name="Pitluck S."/>
            <person name="Liolios K."/>
            <person name="Pagani I."/>
            <person name="Ivanova N."/>
            <person name="Mavromatis K."/>
            <person name="Pati A."/>
            <person name="Chen A."/>
            <person name="Palaniappan K."/>
            <person name="Land M."/>
            <person name="Hauser L."/>
            <person name="Chang Y.J."/>
            <person name="Jeffries C.D."/>
            <person name="Detter J.C."/>
            <person name="Beck B."/>
            <person name="Woyke T."/>
            <person name="Bristow J."/>
            <person name="Eisen J.A."/>
            <person name="Markowitz V."/>
            <person name="Hugenholtz P."/>
            <person name="Kyrpides N.C."/>
            <person name="Klenk H.P."/>
        </authorList>
    </citation>
    <scope>NUCLEOTIDE SEQUENCE [LARGE SCALE GENOMIC DNA]</scope>
    <source>
        <strain evidence="10">ATCC 43644 / DSM 9630 / IS1B</strain>
    </source>
</reference>
<evidence type="ECO:0000256" key="2">
    <source>
        <dbReference type="ARBA" id="ARBA00022475"/>
    </source>
</evidence>
<feature type="transmembrane region" description="Helical" evidence="8">
    <location>
        <begin position="214"/>
        <end position="236"/>
    </location>
</feature>
<keyword evidence="7 8" id="KW-0472">Membrane</keyword>
<feature type="transmembrane region" description="Helical" evidence="8">
    <location>
        <begin position="290"/>
        <end position="313"/>
    </location>
</feature>
<evidence type="ECO:0000256" key="6">
    <source>
        <dbReference type="ARBA" id="ARBA00022989"/>
    </source>
</evidence>
<dbReference type="eggNOG" id="COG1807">
    <property type="taxonomic scope" value="Bacteria"/>
</dbReference>
<dbReference type="KEGG" id="ipa:Isop_3054"/>
<dbReference type="STRING" id="575540.Isop_3054"/>
<dbReference type="AlphaFoldDB" id="E8R3A9"/>
<proteinExistence type="predicted"/>
<evidence type="ECO:0000256" key="1">
    <source>
        <dbReference type="ARBA" id="ARBA00004651"/>
    </source>
</evidence>
<dbReference type="EMBL" id="CP002353">
    <property type="protein sequence ID" value="ADV63619.1"/>
    <property type="molecule type" value="Genomic_DNA"/>
</dbReference>
<feature type="transmembrane region" description="Helical" evidence="8">
    <location>
        <begin position="320"/>
        <end position="337"/>
    </location>
</feature>
<comment type="subcellular location">
    <subcellularLocation>
        <location evidence="1">Cell membrane</location>
        <topology evidence="1">Multi-pass membrane protein</topology>
    </subcellularLocation>
</comment>
<evidence type="ECO:0000256" key="8">
    <source>
        <dbReference type="SAM" id="Phobius"/>
    </source>
</evidence>
<dbReference type="GO" id="GO:0016763">
    <property type="term" value="F:pentosyltransferase activity"/>
    <property type="evidence" value="ECO:0007669"/>
    <property type="project" value="TreeGrafter"/>
</dbReference>
<dbReference type="PANTHER" id="PTHR33908">
    <property type="entry name" value="MANNOSYLTRANSFERASE YKCB-RELATED"/>
    <property type="match status" value="1"/>
</dbReference>
<evidence type="ECO:0000313" key="9">
    <source>
        <dbReference type="EMBL" id="ADV63619.1"/>
    </source>
</evidence>
<dbReference type="InParanoid" id="E8R3A9"/>
<feature type="transmembrane region" description="Helical" evidence="8">
    <location>
        <begin position="183"/>
        <end position="202"/>
    </location>
</feature>
<dbReference type="GO" id="GO:0005886">
    <property type="term" value="C:plasma membrane"/>
    <property type="evidence" value="ECO:0007669"/>
    <property type="project" value="UniProtKB-SubCell"/>
</dbReference>
<name>E8R3A9_ISOPI</name>
<keyword evidence="3" id="KW-0328">Glycosyltransferase</keyword>
<dbReference type="RefSeq" id="WP_013565907.1">
    <property type="nucleotide sequence ID" value="NC_014962.1"/>
</dbReference>
<dbReference type="Proteomes" id="UP000008631">
    <property type="component" value="Chromosome"/>
</dbReference>
<evidence type="ECO:0000313" key="10">
    <source>
        <dbReference type="Proteomes" id="UP000008631"/>
    </source>
</evidence>